<dbReference type="InterPro" id="IPR020449">
    <property type="entry name" value="Tscrpt_reg_AraC-type_HTH"/>
</dbReference>
<name>A0A318UP89_9SPHI</name>
<proteinExistence type="predicted"/>
<dbReference type="PROSITE" id="PS01124">
    <property type="entry name" value="HTH_ARAC_FAMILY_2"/>
    <property type="match status" value="1"/>
</dbReference>
<dbReference type="GO" id="GO:0043565">
    <property type="term" value="F:sequence-specific DNA binding"/>
    <property type="evidence" value="ECO:0007669"/>
    <property type="project" value="InterPro"/>
</dbReference>
<dbReference type="InterPro" id="IPR003313">
    <property type="entry name" value="AraC-bd"/>
</dbReference>
<dbReference type="PRINTS" id="PR00032">
    <property type="entry name" value="HTHARAC"/>
</dbReference>
<evidence type="ECO:0000256" key="3">
    <source>
        <dbReference type="ARBA" id="ARBA00023163"/>
    </source>
</evidence>
<dbReference type="SMART" id="SM00342">
    <property type="entry name" value="HTH_ARAC"/>
    <property type="match status" value="1"/>
</dbReference>
<keyword evidence="3" id="KW-0804">Transcription</keyword>
<dbReference type="AlphaFoldDB" id="A0A318UP89"/>
<keyword evidence="6" id="KW-1185">Reference proteome</keyword>
<feature type="domain" description="HTH araC/xylS-type" evidence="4">
    <location>
        <begin position="190"/>
        <end position="300"/>
    </location>
</feature>
<dbReference type="SUPFAM" id="SSF51215">
    <property type="entry name" value="Regulatory protein AraC"/>
    <property type="match status" value="1"/>
</dbReference>
<dbReference type="OrthoDB" id="629929at2"/>
<dbReference type="SUPFAM" id="SSF46689">
    <property type="entry name" value="Homeodomain-like"/>
    <property type="match status" value="1"/>
</dbReference>
<dbReference type="Gene3D" id="1.10.10.60">
    <property type="entry name" value="Homeodomain-like"/>
    <property type="match status" value="1"/>
</dbReference>
<dbReference type="Pfam" id="PF02311">
    <property type="entry name" value="AraC_binding"/>
    <property type="match status" value="1"/>
</dbReference>
<evidence type="ECO:0000313" key="5">
    <source>
        <dbReference type="EMBL" id="PYF77277.1"/>
    </source>
</evidence>
<dbReference type="PANTHER" id="PTHR43280">
    <property type="entry name" value="ARAC-FAMILY TRANSCRIPTIONAL REGULATOR"/>
    <property type="match status" value="1"/>
</dbReference>
<dbReference type="RefSeq" id="WP_110827338.1">
    <property type="nucleotide sequence ID" value="NZ_QKLU01000001.1"/>
</dbReference>
<dbReference type="InterPro" id="IPR009057">
    <property type="entry name" value="Homeodomain-like_sf"/>
</dbReference>
<protein>
    <submittedName>
        <fullName evidence="5">AraC-like DNA-binding protein</fullName>
    </submittedName>
</protein>
<keyword evidence="1" id="KW-0805">Transcription regulation</keyword>
<dbReference type="Proteomes" id="UP000248198">
    <property type="component" value="Unassembled WGS sequence"/>
</dbReference>
<dbReference type="PANTHER" id="PTHR43280:SF32">
    <property type="entry name" value="TRANSCRIPTIONAL REGULATORY PROTEIN"/>
    <property type="match status" value="1"/>
</dbReference>
<dbReference type="InterPro" id="IPR018060">
    <property type="entry name" value="HTH_AraC"/>
</dbReference>
<dbReference type="InterPro" id="IPR037923">
    <property type="entry name" value="HTH-like"/>
</dbReference>
<comment type="caution">
    <text evidence="5">The sequence shown here is derived from an EMBL/GenBank/DDBJ whole genome shotgun (WGS) entry which is preliminary data.</text>
</comment>
<evidence type="ECO:0000259" key="4">
    <source>
        <dbReference type="PROSITE" id="PS01124"/>
    </source>
</evidence>
<dbReference type="GO" id="GO:0003700">
    <property type="term" value="F:DNA-binding transcription factor activity"/>
    <property type="evidence" value="ECO:0007669"/>
    <property type="project" value="InterPro"/>
</dbReference>
<gene>
    <name evidence="5" type="ORF">B0O44_101758</name>
</gene>
<evidence type="ECO:0000256" key="1">
    <source>
        <dbReference type="ARBA" id="ARBA00023015"/>
    </source>
</evidence>
<evidence type="ECO:0000256" key="2">
    <source>
        <dbReference type="ARBA" id="ARBA00023125"/>
    </source>
</evidence>
<keyword evidence="2 5" id="KW-0238">DNA-binding</keyword>
<organism evidence="5 6">
    <name type="scientific">Pedobacter nutrimenti</name>
    <dbReference type="NCBI Taxonomy" id="1241337"/>
    <lineage>
        <taxon>Bacteria</taxon>
        <taxon>Pseudomonadati</taxon>
        <taxon>Bacteroidota</taxon>
        <taxon>Sphingobacteriia</taxon>
        <taxon>Sphingobacteriales</taxon>
        <taxon>Sphingobacteriaceae</taxon>
        <taxon>Pedobacter</taxon>
    </lineage>
</organism>
<dbReference type="EMBL" id="QKLU01000001">
    <property type="protein sequence ID" value="PYF77277.1"/>
    <property type="molecule type" value="Genomic_DNA"/>
</dbReference>
<dbReference type="Pfam" id="PF12833">
    <property type="entry name" value="HTH_18"/>
    <property type="match status" value="1"/>
</dbReference>
<sequence length="302" mass="34488">MSHTESVAAFYQRVPQANASGLSLNNAGAGHINVFTRNYCYPKTPYSRRDFYKVSLIIGTGKLHYADKWIDIDRPALLFSNPVIPYSWEVTSEKQEGWFCIFTEAFLQSTERTTTLQDSPLFKIGGNPVFFIDQLQEQELAALFKKMMQEMESAYSHKYDLLRNYLHLIIHEAMKMQPAENFQKHANASSRITSLFIELLERQFPVDSPDNALQLKTANDYAKRLSVHANHLNRSVKEVTGKTTTTLISERITREAQALLSHTDWNIAQVAYSLGFEYPAYFNNFFKKHTGITPGDARAALV</sequence>
<accession>A0A318UP89</accession>
<reference evidence="5 6" key="1">
    <citation type="submission" date="2018-06" db="EMBL/GenBank/DDBJ databases">
        <title>Genomic Encyclopedia of Archaeal and Bacterial Type Strains, Phase II (KMG-II): from individual species to whole genera.</title>
        <authorList>
            <person name="Goeker M."/>
        </authorList>
    </citation>
    <scope>NUCLEOTIDE SEQUENCE [LARGE SCALE GENOMIC DNA]</scope>
    <source>
        <strain evidence="5 6">DSM 27372</strain>
    </source>
</reference>
<evidence type="ECO:0000313" key="6">
    <source>
        <dbReference type="Proteomes" id="UP000248198"/>
    </source>
</evidence>